<dbReference type="Proteomes" id="UP001497516">
    <property type="component" value="Chromosome 9"/>
</dbReference>
<evidence type="ECO:0000256" key="1">
    <source>
        <dbReference type="SAM" id="SignalP"/>
    </source>
</evidence>
<gene>
    <name evidence="2" type="ORF">LTRI10_LOCUS49400</name>
</gene>
<sequence length="91" mass="10129">MASFKSENQKQLIATIFLAITLLSVAIQQRPCSATRDVFVDSMTTTPTTVQRQAAPAADYQIDIKYPWCRLCCSPFIGKFCCKGDGDDFHC</sequence>
<accession>A0AAV2GIF4</accession>
<dbReference type="AlphaFoldDB" id="A0AAV2GIF4"/>
<protein>
    <recommendedName>
        <fullName evidence="4">Transmembrane protein</fullName>
    </recommendedName>
</protein>
<dbReference type="EMBL" id="OZ034822">
    <property type="protein sequence ID" value="CAL1409944.1"/>
    <property type="molecule type" value="Genomic_DNA"/>
</dbReference>
<feature type="chain" id="PRO_5043382443" description="Transmembrane protein" evidence="1">
    <location>
        <begin position="35"/>
        <end position="91"/>
    </location>
</feature>
<evidence type="ECO:0000313" key="3">
    <source>
        <dbReference type="Proteomes" id="UP001497516"/>
    </source>
</evidence>
<organism evidence="2 3">
    <name type="scientific">Linum trigynum</name>
    <dbReference type="NCBI Taxonomy" id="586398"/>
    <lineage>
        <taxon>Eukaryota</taxon>
        <taxon>Viridiplantae</taxon>
        <taxon>Streptophyta</taxon>
        <taxon>Embryophyta</taxon>
        <taxon>Tracheophyta</taxon>
        <taxon>Spermatophyta</taxon>
        <taxon>Magnoliopsida</taxon>
        <taxon>eudicotyledons</taxon>
        <taxon>Gunneridae</taxon>
        <taxon>Pentapetalae</taxon>
        <taxon>rosids</taxon>
        <taxon>fabids</taxon>
        <taxon>Malpighiales</taxon>
        <taxon>Linaceae</taxon>
        <taxon>Linum</taxon>
    </lineage>
</organism>
<name>A0AAV2GIF4_9ROSI</name>
<evidence type="ECO:0000313" key="2">
    <source>
        <dbReference type="EMBL" id="CAL1409944.1"/>
    </source>
</evidence>
<reference evidence="2 3" key="1">
    <citation type="submission" date="2024-04" db="EMBL/GenBank/DDBJ databases">
        <authorList>
            <person name="Fracassetti M."/>
        </authorList>
    </citation>
    <scope>NUCLEOTIDE SEQUENCE [LARGE SCALE GENOMIC DNA]</scope>
</reference>
<keyword evidence="3" id="KW-1185">Reference proteome</keyword>
<feature type="signal peptide" evidence="1">
    <location>
        <begin position="1"/>
        <end position="34"/>
    </location>
</feature>
<proteinExistence type="predicted"/>
<keyword evidence="1" id="KW-0732">Signal</keyword>
<evidence type="ECO:0008006" key="4">
    <source>
        <dbReference type="Google" id="ProtNLM"/>
    </source>
</evidence>